<proteinExistence type="predicted"/>
<comment type="caution">
    <text evidence="1">The sequence shown here is derived from an EMBL/GenBank/DDBJ whole genome shotgun (WGS) entry which is preliminary data.</text>
</comment>
<sequence length="133" mass="14528">MKKTRTRYAPALLFVVLGTGVALGACSRENRALGESPRSDVNRALQSLADARCDRAMRCNQIGGGQRYASRDACVQSVRRDEREDINLYECAGGIDQKELSECLSEINTADCDSAFDALSQMAACRSSDMCLH</sequence>
<dbReference type="AlphaFoldDB" id="A0A9X3X0M0"/>
<organism evidence="1 2">
    <name type="scientific">Polyangium jinanense</name>
    <dbReference type="NCBI Taxonomy" id="2829994"/>
    <lineage>
        <taxon>Bacteria</taxon>
        <taxon>Pseudomonadati</taxon>
        <taxon>Myxococcota</taxon>
        <taxon>Polyangia</taxon>
        <taxon>Polyangiales</taxon>
        <taxon>Polyangiaceae</taxon>
        <taxon>Polyangium</taxon>
    </lineage>
</organism>
<dbReference type="Proteomes" id="UP001151081">
    <property type="component" value="Unassembled WGS sequence"/>
</dbReference>
<dbReference type="InterPro" id="IPR045757">
    <property type="entry name" value="DUF6184"/>
</dbReference>
<evidence type="ECO:0000313" key="1">
    <source>
        <dbReference type="EMBL" id="MDC3980043.1"/>
    </source>
</evidence>
<reference evidence="1 2" key="1">
    <citation type="submission" date="2021-04" db="EMBL/GenBank/DDBJ databases">
        <title>Genome analysis of Polyangium sp.</title>
        <authorList>
            <person name="Li Y."/>
            <person name="Wang J."/>
        </authorList>
    </citation>
    <scope>NUCLEOTIDE SEQUENCE [LARGE SCALE GENOMIC DNA]</scope>
    <source>
        <strain evidence="1 2">SDU14</strain>
    </source>
</reference>
<accession>A0A9X3X0M0</accession>
<dbReference type="EMBL" id="JAGTJJ010000002">
    <property type="protein sequence ID" value="MDC3980043.1"/>
    <property type="molecule type" value="Genomic_DNA"/>
</dbReference>
<gene>
    <name evidence="1" type="ORF">KEG57_06000</name>
</gene>
<dbReference type="PROSITE" id="PS51257">
    <property type="entry name" value="PROKAR_LIPOPROTEIN"/>
    <property type="match status" value="1"/>
</dbReference>
<dbReference type="Pfam" id="PF19682">
    <property type="entry name" value="DUF6184"/>
    <property type="match status" value="1"/>
</dbReference>
<evidence type="ECO:0000313" key="2">
    <source>
        <dbReference type="Proteomes" id="UP001151081"/>
    </source>
</evidence>
<protein>
    <submittedName>
        <fullName evidence="1">Uncharacterized protein</fullName>
    </submittedName>
</protein>
<dbReference type="RefSeq" id="WP_272417074.1">
    <property type="nucleotide sequence ID" value="NZ_JAGTJJ010000002.1"/>
</dbReference>
<name>A0A9X3X0M0_9BACT</name>
<keyword evidence="2" id="KW-1185">Reference proteome</keyword>